<dbReference type="RefSeq" id="WP_104003521.1">
    <property type="nucleotide sequence ID" value="NZ_FNVQ01000002.1"/>
</dbReference>
<dbReference type="Proteomes" id="UP000236745">
    <property type="component" value="Unassembled WGS sequence"/>
</dbReference>
<dbReference type="AlphaFoldDB" id="A0A1H6B6N7"/>
<dbReference type="EMBL" id="FNVQ01000002">
    <property type="protein sequence ID" value="SEG56280.1"/>
    <property type="molecule type" value="Genomic_DNA"/>
</dbReference>
<name>A0A1H6B6N7_9GAMM</name>
<feature type="transmembrane region" description="Helical" evidence="1">
    <location>
        <begin position="68"/>
        <end position="88"/>
    </location>
</feature>
<dbReference type="OrthoDB" id="1427297at2"/>
<evidence type="ECO:0000256" key="1">
    <source>
        <dbReference type="SAM" id="Phobius"/>
    </source>
</evidence>
<reference evidence="2 3" key="1">
    <citation type="submission" date="2016-10" db="EMBL/GenBank/DDBJ databases">
        <authorList>
            <person name="de Groot N.N."/>
        </authorList>
    </citation>
    <scope>NUCLEOTIDE SEQUENCE [LARGE SCALE GENOMIC DNA]</scope>
    <source>
        <strain evidence="2 3">DSM 22012</strain>
    </source>
</reference>
<keyword evidence="3" id="KW-1185">Reference proteome</keyword>
<evidence type="ECO:0000313" key="2">
    <source>
        <dbReference type="EMBL" id="SEG56280.1"/>
    </source>
</evidence>
<sequence length="298" mass="34566">MKFEFGDLYKFIVSLGVVLITLSILAPWMFLREPFDLFRPESEINALSDVAKAVVIERQYAVSFIVSFIPWFSSTGSTVGMIFIFLGLKNWRKNQLHLDEQTRLDVEIKKQSLRYATKDEIEEKEMSEYESLQVAESGNSDFYVVNSFRSQYSKVEELVYDKLTKMYGNKFDVSHNKMVANVELDILLRAKAMLTKDYIVEVKYIRKGFNFGWLREVYLKNIYAKSVYSQVTNRLPNTLLLIVIDSEAYNEEKYNQLINRLAGESEGRKGKDLVCIITKQELMSSDAQALQERLSIHA</sequence>
<feature type="transmembrane region" description="Helical" evidence="1">
    <location>
        <begin position="12"/>
        <end position="31"/>
    </location>
</feature>
<organism evidence="2 3">
    <name type="scientific">Marinobacterium lutimaris</name>
    <dbReference type="NCBI Taxonomy" id="568106"/>
    <lineage>
        <taxon>Bacteria</taxon>
        <taxon>Pseudomonadati</taxon>
        <taxon>Pseudomonadota</taxon>
        <taxon>Gammaproteobacteria</taxon>
        <taxon>Oceanospirillales</taxon>
        <taxon>Oceanospirillaceae</taxon>
        <taxon>Marinobacterium</taxon>
    </lineage>
</organism>
<keyword evidence="1" id="KW-1133">Transmembrane helix</keyword>
<proteinExistence type="predicted"/>
<keyword evidence="1" id="KW-0812">Transmembrane</keyword>
<protein>
    <submittedName>
        <fullName evidence="2">Uncharacterized protein</fullName>
    </submittedName>
</protein>
<gene>
    <name evidence="2" type="ORF">SAMN05444390_102431</name>
</gene>
<accession>A0A1H6B6N7</accession>
<evidence type="ECO:0000313" key="3">
    <source>
        <dbReference type="Proteomes" id="UP000236745"/>
    </source>
</evidence>
<keyword evidence="1" id="KW-0472">Membrane</keyword>